<evidence type="ECO:0000256" key="1">
    <source>
        <dbReference type="SAM" id="MobiDB-lite"/>
    </source>
</evidence>
<keyword evidence="3" id="KW-1185">Reference proteome</keyword>
<organism evidence="2 3">
    <name type="scientific">Natronobacterium haloterrestre</name>
    <name type="common">Halobiforma haloterrestris</name>
    <dbReference type="NCBI Taxonomy" id="148448"/>
    <lineage>
        <taxon>Archaea</taxon>
        <taxon>Methanobacteriati</taxon>
        <taxon>Methanobacteriota</taxon>
        <taxon>Stenosarchaea group</taxon>
        <taxon>Halobacteria</taxon>
        <taxon>Halobacteriales</taxon>
        <taxon>Natrialbaceae</taxon>
        <taxon>Natronobacterium</taxon>
    </lineage>
</organism>
<proteinExistence type="predicted"/>
<protein>
    <recommendedName>
        <fullName evidence="4">DUF3179 domain-containing protein</fullName>
    </recommendedName>
</protein>
<gene>
    <name evidence="2" type="ORF">SAMN05444422_101327</name>
</gene>
<dbReference type="PROSITE" id="PS51318">
    <property type="entry name" value="TAT"/>
    <property type="match status" value="1"/>
</dbReference>
<dbReference type="Proteomes" id="UP000199161">
    <property type="component" value="Unassembled WGS sequence"/>
</dbReference>
<dbReference type="PROSITE" id="PS51257">
    <property type="entry name" value="PROKAR_LIPOPROTEIN"/>
    <property type="match status" value="1"/>
</dbReference>
<evidence type="ECO:0008006" key="4">
    <source>
        <dbReference type="Google" id="ProtNLM"/>
    </source>
</evidence>
<dbReference type="RefSeq" id="WP_089784771.1">
    <property type="nucleotide sequence ID" value="NZ_FOKW01000001.1"/>
</dbReference>
<feature type="region of interest" description="Disordered" evidence="1">
    <location>
        <begin position="20"/>
        <end position="51"/>
    </location>
</feature>
<dbReference type="EMBL" id="FOKW01000001">
    <property type="protein sequence ID" value="SFB70344.1"/>
    <property type="molecule type" value="Genomic_DNA"/>
</dbReference>
<sequence>MTRRSRRSVLALAAVGLAGCLGGSGPGRSGPYDEGASGTEATPDGMTASPDDAALEASQVPTADEQLPVEYSLETLREATVREVVPRDGIPSIDDPAFEPVDESVDRLPGDPVFGVVRNGEAKAYPQSVLVHHEIVNDEIGGEPVAVTYCPLTGTAMGFERGDVEFGVSGHLLNSNLVMYDRAEESYWPQMLATAMEGPLEAASLVEFPVRWTTWERWTEAYPDSVVLASDQDYVRDYGNDPYGAYNPPSGYYAEDTDWTFAPLTADDRYPPKRPFLCSRPDDGPLAVSLEALQEHGVYGIGGDGREDDYLATYDPTFDVGHLYRVDDATEYGYDADAGAVIDPDGERRDPADLPLESVYAYDAMWFAWAGFYPSTSVHAHD</sequence>
<dbReference type="Pfam" id="PF11376">
    <property type="entry name" value="DUF3179"/>
    <property type="match status" value="1"/>
</dbReference>
<name>A0A1I1D6C5_NATHA</name>
<accession>A0A1I1D6C5</accession>
<reference evidence="3" key="1">
    <citation type="submission" date="2016-10" db="EMBL/GenBank/DDBJ databases">
        <authorList>
            <person name="Varghese N."/>
            <person name="Submissions S."/>
        </authorList>
    </citation>
    <scope>NUCLEOTIDE SEQUENCE [LARGE SCALE GENOMIC DNA]</scope>
    <source>
        <strain evidence="3">DSM 13078</strain>
    </source>
</reference>
<dbReference type="OrthoDB" id="2731at2157"/>
<evidence type="ECO:0000313" key="3">
    <source>
        <dbReference type="Proteomes" id="UP000199161"/>
    </source>
</evidence>
<dbReference type="InterPro" id="IPR021516">
    <property type="entry name" value="DUF3179"/>
</dbReference>
<dbReference type="InterPro" id="IPR006311">
    <property type="entry name" value="TAT_signal"/>
</dbReference>
<evidence type="ECO:0000313" key="2">
    <source>
        <dbReference type="EMBL" id="SFB70344.1"/>
    </source>
</evidence>
<dbReference type="AlphaFoldDB" id="A0A1I1D6C5"/>